<evidence type="ECO:0008006" key="4">
    <source>
        <dbReference type="Google" id="ProtNLM"/>
    </source>
</evidence>
<dbReference type="EMBL" id="JBHSQK010000008">
    <property type="protein sequence ID" value="MFC5947606.1"/>
    <property type="molecule type" value="Genomic_DNA"/>
</dbReference>
<keyword evidence="3" id="KW-1185">Reference proteome</keyword>
<organism evidence="2 3">
    <name type="scientific">Pseudonocardia lutea</name>
    <dbReference type="NCBI Taxonomy" id="2172015"/>
    <lineage>
        <taxon>Bacteria</taxon>
        <taxon>Bacillati</taxon>
        <taxon>Actinomycetota</taxon>
        <taxon>Actinomycetes</taxon>
        <taxon>Pseudonocardiales</taxon>
        <taxon>Pseudonocardiaceae</taxon>
        <taxon>Pseudonocardia</taxon>
    </lineage>
</organism>
<reference evidence="3" key="1">
    <citation type="journal article" date="2019" name="Int. J. Syst. Evol. Microbiol.">
        <title>The Global Catalogue of Microorganisms (GCM) 10K type strain sequencing project: providing services to taxonomists for standard genome sequencing and annotation.</title>
        <authorList>
            <consortium name="The Broad Institute Genomics Platform"/>
            <consortium name="The Broad Institute Genome Sequencing Center for Infectious Disease"/>
            <person name="Wu L."/>
            <person name="Ma J."/>
        </authorList>
    </citation>
    <scope>NUCLEOTIDE SEQUENCE [LARGE SCALE GENOMIC DNA]</scope>
    <source>
        <strain evidence="3">CGMCC 4.7397</strain>
    </source>
</reference>
<name>A0ABW1I4I8_9PSEU</name>
<accession>A0ABW1I4I8</accession>
<proteinExistence type="predicted"/>
<evidence type="ECO:0000256" key="1">
    <source>
        <dbReference type="SAM" id="MobiDB-lite"/>
    </source>
</evidence>
<evidence type="ECO:0000313" key="2">
    <source>
        <dbReference type="EMBL" id="MFC5947606.1"/>
    </source>
</evidence>
<gene>
    <name evidence="2" type="ORF">ACFQH9_04885</name>
</gene>
<comment type="caution">
    <text evidence="2">The sequence shown here is derived from an EMBL/GenBank/DDBJ whole genome shotgun (WGS) entry which is preliminary data.</text>
</comment>
<evidence type="ECO:0000313" key="3">
    <source>
        <dbReference type="Proteomes" id="UP001596119"/>
    </source>
</evidence>
<feature type="region of interest" description="Disordered" evidence="1">
    <location>
        <begin position="1"/>
        <end position="40"/>
    </location>
</feature>
<protein>
    <recommendedName>
        <fullName evidence="4">ATP/GTP-binding protein</fullName>
    </recommendedName>
</protein>
<dbReference type="Proteomes" id="UP001596119">
    <property type="component" value="Unassembled WGS sequence"/>
</dbReference>
<sequence length="104" mass="11532">MARGRRPRPSERGRGRAVPAPLSSGIVTRAETGPDGEWAVRHVPGGSSVKDYRCPGCDQLIPAGVGHVVTWPTGEWGGVEDRRHWHLPCWNARGRRRPGIRRPR</sequence>